<keyword evidence="9" id="KW-1185">Reference proteome</keyword>
<dbReference type="GO" id="GO:0005975">
    <property type="term" value="P:carbohydrate metabolic process"/>
    <property type="evidence" value="ECO:0007669"/>
    <property type="project" value="InterPro"/>
</dbReference>
<evidence type="ECO:0000259" key="5">
    <source>
        <dbReference type="Pfam" id="PF01055"/>
    </source>
</evidence>
<dbReference type="STRING" id="1051890.A0A3N4LPK2"/>
<feature type="domain" description="Glycoside hydrolase family 31 TIM barrel" evidence="5">
    <location>
        <begin position="339"/>
        <end position="765"/>
    </location>
</feature>
<dbReference type="Pfam" id="PF21365">
    <property type="entry name" value="Glyco_hydro_31_3rd"/>
    <property type="match status" value="1"/>
</dbReference>
<dbReference type="Gene3D" id="2.60.40.1180">
    <property type="entry name" value="Golgi alpha-mannosidase II"/>
    <property type="match status" value="1"/>
</dbReference>
<dbReference type="CDD" id="cd14752">
    <property type="entry name" value="GH31_N"/>
    <property type="match status" value="1"/>
</dbReference>
<dbReference type="InParanoid" id="A0A3N4LPK2"/>
<organism evidence="8 9">
    <name type="scientific">Terfezia boudieri ATCC MYA-4762</name>
    <dbReference type="NCBI Taxonomy" id="1051890"/>
    <lineage>
        <taxon>Eukaryota</taxon>
        <taxon>Fungi</taxon>
        <taxon>Dikarya</taxon>
        <taxon>Ascomycota</taxon>
        <taxon>Pezizomycotina</taxon>
        <taxon>Pezizomycetes</taxon>
        <taxon>Pezizales</taxon>
        <taxon>Pezizaceae</taxon>
        <taxon>Terfezia</taxon>
    </lineage>
</organism>
<dbReference type="EMBL" id="ML121540">
    <property type="protein sequence ID" value="RPB24824.1"/>
    <property type="molecule type" value="Genomic_DNA"/>
</dbReference>
<protein>
    <recommendedName>
        <fullName evidence="3">alpha-glucosidase</fullName>
        <ecNumber evidence="3">3.2.1.20</ecNumber>
    </recommendedName>
</protein>
<dbReference type="PANTHER" id="PTHR22762">
    <property type="entry name" value="ALPHA-GLUCOSIDASE"/>
    <property type="match status" value="1"/>
</dbReference>
<dbReference type="Gene3D" id="3.20.20.80">
    <property type="entry name" value="Glycosidases"/>
    <property type="match status" value="2"/>
</dbReference>
<dbReference type="GO" id="GO:0004558">
    <property type="term" value="F:alpha-1,4-glucosidase activity"/>
    <property type="evidence" value="ECO:0007669"/>
    <property type="project" value="UniProtKB-EC"/>
</dbReference>
<evidence type="ECO:0000313" key="8">
    <source>
        <dbReference type="EMBL" id="RPB24824.1"/>
    </source>
</evidence>
<evidence type="ECO:0000313" key="9">
    <source>
        <dbReference type="Proteomes" id="UP000267821"/>
    </source>
</evidence>
<gene>
    <name evidence="8" type="ORF">L211DRAFT_877506</name>
</gene>
<sequence>MAGLGDPLNFIRAENYFGTGTYWTGPTKIVSINQTGPTTAVSPTHWRAVNVTFDDRTIAVVQFIRPTLFRIRYDPAVANTNDYEDFSSRVVVGKTTSGLVRDLDEFSGITWTVNLEDMGDYWSFTSTVIEVEESSKGVYKEGDGLKINLFKNPFRIQAVRNLTPLPDIYPIPGYGTLKENRTERVIWQTSPQTFRTYVHPDHPKVLKNVILDVIKPGPAEYIGFGEQGGMDFMKNPTFMNYFNFDNMQYQQVYNRGPMDSREPLYHSDPFWMEVNSNPEHANVTAAYLDNYSQICLDFGKTNSGYIKIGTRFNAMDIYIISADNVPECVRLYTGIAGRPKLKPKYVLGNHQACYGYTTKEDCEAVIKQYRDAGIPLDGLCIDVDLQDGFRTFTTNDVTFPNFKDIMTDFRNKGVKCSTNITPVISINDRAQGYSTLQELVAKGYFVYDKRYLVGTSGKPEDVRYVCYGGGNFYEIDPNCVPCRPDFGDQYNFPENFNVQNYGYHGGVSYGYGNGTAGYYPDLNRKDVREWWGKQYTYLMESGLEFVWQDMTTPAIHTSYGDMKGFPIRLLVSSDSEPQSTIAPKEVLAIENWALYSYNLHKATFHGLDKLPSRAGKRNFILGRGSFSGAYRFAGLWTGDNASTWDFWKITVSQVLSVGLNGVSIAGADMGGFEPAIGKDGREEKYCSPELLIRWYSGSVLLPWFRNHYVGAKKNRKWFQEPYAYPIHWDSHQQELAGLKWLYYGVEKICKYYVELRYSLIQVLYDAMFENQLNGLPIARSMLLTEVQDSTFFNESQDYLDNQYVTGRDILVAPILQPKDTVPGENRDVYLPLGHFWYQSNLRPWDDQGAPLLNAVEGGSVITYNAGIPTSDNDDENYKQYPYVVPMFIREGAIVPQLQVRPYVGDISSGPNHIKFNIYPGKDNACRHTYSTYLDDGVSRDSAPTDTIRHKSQLKKIQSIKENQPDKDLRTQQFDPEAKAHYRQVSVKQTTGAPISNGSTRTITVETKHDLYNPIRELGASYTLKLWYPPTVQLGNYNVTLTSETPATTPEYEILQDNTLKTIVVTVKETIGKSPSIVITVNPQ</sequence>
<dbReference type="Gene3D" id="2.60.40.1760">
    <property type="entry name" value="glycosyl hydrolase (family 31)"/>
    <property type="match status" value="1"/>
</dbReference>
<dbReference type="Pfam" id="PF01055">
    <property type="entry name" value="Glyco_hydro_31_2nd"/>
    <property type="match status" value="1"/>
</dbReference>
<dbReference type="Proteomes" id="UP000267821">
    <property type="component" value="Unassembled WGS sequence"/>
</dbReference>
<dbReference type="AlphaFoldDB" id="A0A3N4LPK2"/>
<proteinExistence type="inferred from homology"/>
<comment type="similarity">
    <text evidence="2 4">Belongs to the glycosyl hydrolase 31 family.</text>
</comment>
<dbReference type="Pfam" id="PF13802">
    <property type="entry name" value="Gal_mutarotas_2"/>
    <property type="match status" value="1"/>
</dbReference>
<dbReference type="SUPFAM" id="SSF51011">
    <property type="entry name" value="Glycosyl hydrolase domain"/>
    <property type="match status" value="1"/>
</dbReference>
<evidence type="ECO:0000256" key="3">
    <source>
        <dbReference type="ARBA" id="ARBA00012741"/>
    </source>
</evidence>
<feature type="domain" description="Glycoside hydrolase family 31 N-terminal" evidence="6">
    <location>
        <begin position="113"/>
        <end position="293"/>
    </location>
</feature>
<evidence type="ECO:0000256" key="1">
    <source>
        <dbReference type="ARBA" id="ARBA00001657"/>
    </source>
</evidence>
<dbReference type="InterPro" id="IPR048395">
    <property type="entry name" value="Glyco_hydro_31_C"/>
</dbReference>
<evidence type="ECO:0000256" key="4">
    <source>
        <dbReference type="RuleBase" id="RU361185"/>
    </source>
</evidence>
<dbReference type="InterPro" id="IPR011013">
    <property type="entry name" value="Gal_mutarotase_sf_dom"/>
</dbReference>
<reference evidence="8 9" key="1">
    <citation type="journal article" date="2018" name="Nat. Ecol. Evol.">
        <title>Pezizomycetes genomes reveal the molecular basis of ectomycorrhizal truffle lifestyle.</title>
        <authorList>
            <person name="Murat C."/>
            <person name="Payen T."/>
            <person name="Noel B."/>
            <person name="Kuo A."/>
            <person name="Morin E."/>
            <person name="Chen J."/>
            <person name="Kohler A."/>
            <person name="Krizsan K."/>
            <person name="Balestrini R."/>
            <person name="Da Silva C."/>
            <person name="Montanini B."/>
            <person name="Hainaut M."/>
            <person name="Levati E."/>
            <person name="Barry K.W."/>
            <person name="Belfiori B."/>
            <person name="Cichocki N."/>
            <person name="Clum A."/>
            <person name="Dockter R.B."/>
            <person name="Fauchery L."/>
            <person name="Guy J."/>
            <person name="Iotti M."/>
            <person name="Le Tacon F."/>
            <person name="Lindquist E.A."/>
            <person name="Lipzen A."/>
            <person name="Malagnac F."/>
            <person name="Mello A."/>
            <person name="Molinier V."/>
            <person name="Miyauchi S."/>
            <person name="Poulain J."/>
            <person name="Riccioni C."/>
            <person name="Rubini A."/>
            <person name="Sitrit Y."/>
            <person name="Splivallo R."/>
            <person name="Traeger S."/>
            <person name="Wang M."/>
            <person name="Zifcakova L."/>
            <person name="Wipf D."/>
            <person name="Zambonelli A."/>
            <person name="Paolocci F."/>
            <person name="Nowrousian M."/>
            <person name="Ottonello S."/>
            <person name="Baldrian P."/>
            <person name="Spatafora J.W."/>
            <person name="Henrissat B."/>
            <person name="Nagy L.G."/>
            <person name="Aury J.M."/>
            <person name="Wincker P."/>
            <person name="Grigoriev I.V."/>
            <person name="Bonfante P."/>
            <person name="Martin F.M."/>
        </authorList>
    </citation>
    <scope>NUCLEOTIDE SEQUENCE [LARGE SCALE GENOMIC DNA]</scope>
    <source>
        <strain evidence="8 9">ATCC MYA-4762</strain>
    </source>
</reference>
<dbReference type="GO" id="GO:0030246">
    <property type="term" value="F:carbohydrate binding"/>
    <property type="evidence" value="ECO:0007669"/>
    <property type="project" value="InterPro"/>
</dbReference>
<dbReference type="SUPFAM" id="SSF51445">
    <property type="entry name" value="(Trans)glycosidases"/>
    <property type="match status" value="1"/>
</dbReference>
<dbReference type="InterPro" id="IPR013780">
    <property type="entry name" value="Glyco_hydro_b"/>
</dbReference>
<evidence type="ECO:0000256" key="2">
    <source>
        <dbReference type="ARBA" id="ARBA00007806"/>
    </source>
</evidence>
<dbReference type="OrthoDB" id="10070917at2759"/>
<dbReference type="InterPro" id="IPR000322">
    <property type="entry name" value="Glyco_hydro_31_TIM"/>
</dbReference>
<keyword evidence="4" id="KW-0326">Glycosidase</keyword>
<dbReference type="EC" id="3.2.1.20" evidence="3"/>
<dbReference type="InterPro" id="IPR025887">
    <property type="entry name" value="Glyco_hydro_31_N_dom"/>
</dbReference>
<dbReference type="SUPFAM" id="SSF74650">
    <property type="entry name" value="Galactose mutarotase-like"/>
    <property type="match status" value="1"/>
</dbReference>
<accession>A0A3N4LPK2</accession>
<feature type="domain" description="Glycosyl hydrolase family 31 C-terminal" evidence="7">
    <location>
        <begin position="774"/>
        <end position="894"/>
    </location>
</feature>
<keyword evidence="4" id="KW-0378">Hydrolase</keyword>
<comment type="catalytic activity">
    <reaction evidence="1">
        <text>Hydrolysis of terminal, non-reducing (1-&gt;4)-linked alpha-D-glucose residues with release of alpha-D-glucose.</text>
        <dbReference type="EC" id="3.2.1.20"/>
    </reaction>
</comment>
<evidence type="ECO:0000259" key="6">
    <source>
        <dbReference type="Pfam" id="PF13802"/>
    </source>
</evidence>
<name>A0A3N4LPK2_9PEZI</name>
<evidence type="ECO:0000259" key="7">
    <source>
        <dbReference type="Pfam" id="PF21365"/>
    </source>
</evidence>
<dbReference type="PANTHER" id="PTHR22762:SF120">
    <property type="entry name" value="HETEROGLYCAN GLUCOSIDASE 1"/>
    <property type="match status" value="1"/>
</dbReference>
<dbReference type="InterPro" id="IPR017853">
    <property type="entry name" value="GH"/>
</dbReference>